<keyword evidence="3" id="KW-0716">Sensory transduction</keyword>
<dbReference type="EMBL" id="KQ976554">
    <property type="protein sequence ID" value="KYM80816.1"/>
    <property type="molecule type" value="Genomic_DNA"/>
</dbReference>
<evidence type="ECO:0000256" key="8">
    <source>
        <dbReference type="ARBA" id="ARBA00023170"/>
    </source>
</evidence>
<feature type="signal peptide" evidence="11">
    <location>
        <begin position="1"/>
        <end position="20"/>
    </location>
</feature>
<keyword evidence="7 10" id="KW-0472">Membrane</keyword>
<evidence type="ECO:0000256" key="5">
    <source>
        <dbReference type="ARBA" id="ARBA00022725"/>
    </source>
</evidence>
<keyword evidence="8" id="KW-0675">Receptor</keyword>
<keyword evidence="2" id="KW-1003">Cell membrane</keyword>
<dbReference type="PANTHER" id="PTHR21137:SF35">
    <property type="entry name" value="ODORANT RECEPTOR 19A-RELATED"/>
    <property type="match status" value="1"/>
</dbReference>
<dbReference type="Proteomes" id="UP000078540">
    <property type="component" value="Unassembled WGS sequence"/>
</dbReference>
<keyword evidence="11" id="KW-0732">Signal</keyword>
<feature type="chain" id="PRO_5007581906" evidence="11">
    <location>
        <begin position="21"/>
        <end position="197"/>
    </location>
</feature>
<evidence type="ECO:0000256" key="7">
    <source>
        <dbReference type="ARBA" id="ARBA00023136"/>
    </source>
</evidence>
<dbReference type="GO" id="GO:0004984">
    <property type="term" value="F:olfactory receptor activity"/>
    <property type="evidence" value="ECO:0007669"/>
    <property type="project" value="InterPro"/>
</dbReference>
<dbReference type="GO" id="GO:0007165">
    <property type="term" value="P:signal transduction"/>
    <property type="evidence" value="ECO:0007669"/>
    <property type="project" value="UniProtKB-KW"/>
</dbReference>
<dbReference type="GO" id="GO:0005886">
    <property type="term" value="C:plasma membrane"/>
    <property type="evidence" value="ECO:0007669"/>
    <property type="project" value="UniProtKB-SubCell"/>
</dbReference>
<evidence type="ECO:0000313" key="12">
    <source>
        <dbReference type="EMBL" id="KYM80816.1"/>
    </source>
</evidence>
<comment type="subcellular location">
    <subcellularLocation>
        <location evidence="1">Cell membrane</location>
        <topology evidence="1">Multi-pass membrane protein</topology>
    </subcellularLocation>
</comment>
<evidence type="ECO:0000256" key="11">
    <source>
        <dbReference type="SAM" id="SignalP"/>
    </source>
</evidence>
<name>A0A151I1Q4_9HYME</name>
<feature type="transmembrane region" description="Helical" evidence="10">
    <location>
        <begin position="47"/>
        <end position="72"/>
    </location>
</feature>
<sequence>AFYSALVLFMLIPLQSLLLGSSSNDTTRLLLHQVEYYIDMEKYYLPILIHGYTTAVVCVSIAIAADTMYVIVVQHVCGLFMIIGQQLENIVKEDNLEINFNPSIREDKPYENIVSSIHAHKRALRFASLIEAVFSQMFFVVAGFNMLIISMTAWYQTSARTRKILIFMLMKTREPCVLTAGKMFVISMDTFSTVRHI</sequence>
<organism evidence="12 13">
    <name type="scientific">Atta colombica</name>
    <dbReference type="NCBI Taxonomy" id="520822"/>
    <lineage>
        <taxon>Eukaryota</taxon>
        <taxon>Metazoa</taxon>
        <taxon>Ecdysozoa</taxon>
        <taxon>Arthropoda</taxon>
        <taxon>Hexapoda</taxon>
        <taxon>Insecta</taxon>
        <taxon>Pterygota</taxon>
        <taxon>Neoptera</taxon>
        <taxon>Endopterygota</taxon>
        <taxon>Hymenoptera</taxon>
        <taxon>Apocrita</taxon>
        <taxon>Aculeata</taxon>
        <taxon>Formicoidea</taxon>
        <taxon>Formicidae</taxon>
        <taxon>Myrmicinae</taxon>
        <taxon>Atta</taxon>
    </lineage>
</organism>
<reference evidence="12 13" key="1">
    <citation type="submission" date="2015-09" db="EMBL/GenBank/DDBJ databases">
        <title>Atta colombica WGS genome.</title>
        <authorList>
            <person name="Nygaard S."/>
            <person name="Hu H."/>
            <person name="Boomsma J."/>
            <person name="Zhang G."/>
        </authorList>
    </citation>
    <scope>NUCLEOTIDE SEQUENCE [LARGE SCALE GENOMIC DNA]</scope>
    <source>
        <strain evidence="12">Treedump-2</strain>
        <tissue evidence="12">Whole body</tissue>
    </source>
</reference>
<keyword evidence="9" id="KW-0807">Transducer</keyword>
<evidence type="ECO:0000256" key="10">
    <source>
        <dbReference type="SAM" id="Phobius"/>
    </source>
</evidence>
<feature type="transmembrane region" description="Helical" evidence="10">
    <location>
        <begin position="129"/>
        <end position="155"/>
    </location>
</feature>
<keyword evidence="13" id="KW-1185">Reference proteome</keyword>
<accession>A0A151I1Q4</accession>
<keyword evidence="6 10" id="KW-1133">Transmembrane helix</keyword>
<dbReference type="AlphaFoldDB" id="A0A151I1Q4"/>
<feature type="non-terminal residue" evidence="12">
    <location>
        <position position="1"/>
    </location>
</feature>
<dbReference type="InterPro" id="IPR004117">
    <property type="entry name" value="7tm6_olfct_rcpt"/>
</dbReference>
<keyword evidence="5" id="KW-0552">Olfaction</keyword>
<gene>
    <name evidence="12" type="ORF">ALC53_08741</name>
</gene>
<dbReference type="PANTHER" id="PTHR21137">
    <property type="entry name" value="ODORANT RECEPTOR"/>
    <property type="match status" value="1"/>
</dbReference>
<evidence type="ECO:0000256" key="2">
    <source>
        <dbReference type="ARBA" id="ARBA00022475"/>
    </source>
</evidence>
<evidence type="ECO:0000256" key="9">
    <source>
        <dbReference type="ARBA" id="ARBA00023224"/>
    </source>
</evidence>
<keyword evidence="4 10" id="KW-0812">Transmembrane</keyword>
<evidence type="ECO:0000256" key="4">
    <source>
        <dbReference type="ARBA" id="ARBA00022692"/>
    </source>
</evidence>
<dbReference type="Pfam" id="PF02949">
    <property type="entry name" value="7tm_6"/>
    <property type="match status" value="1"/>
</dbReference>
<evidence type="ECO:0000256" key="3">
    <source>
        <dbReference type="ARBA" id="ARBA00022606"/>
    </source>
</evidence>
<proteinExistence type="predicted"/>
<evidence type="ECO:0000313" key="13">
    <source>
        <dbReference type="Proteomes" id="UP000078540"/>
    </source>
</evidence>
<evidence type="ECO:0000256" key="1">
    <source>
        <dbReference type="ARBA" id="ARBA00004651"/>
    </source>
</evidence>
<dbReference type="GO" id="GO:0005549">
    <property type="term" value="F:odorant binding"/>
    <property type="evidence" value="ECO:0007669"/>
    <property type="project" value="InterPro"/>
</dbReference>
<evidence type="ECO:0000256" key="6">
    <source>
        <dbReference type="ARBA" id="ARBA00022989"/>
    </source>
</evidence>
<protein>
    <submittedName>
        <fullName evidence="12">Uncharacterized protein</fullName>
    </submittedName>
</protein>